<organism evidence="8 9">
    <name type="scientific">Bison bison bison</name>
    <name type="common">North American plains bison</name>
    <dbReference type="NCBI Taxonomy" id="43346"/>
    <lineage>
        <taxon>Eukaryota</taxon>
        <taxon>Metazoa</taxon>
        <taxon>Chordata</taxon>
        <taxon>Craniata</taxon>
        <taxon>Vertebrata</taxon>
        <taxon>Euteleostomi</taxon>
        <taxon>Mammalia</taxon>
        <taxon>Eutheria</taxon>
        <taxon>Laurasiatheria</taxon>
        <taxon>Artiodactyla</taxon>
        <taxon>Ruminantia</taxon>
        <taxon>Pecora</taxon>
        <taxon>Bovidae</taxon>
        <taxon>Bovinae</taxon>
        <taxon>Bison</taxon>
    </lineage>
</organism>
<dbReference type="Gene3D" id="3.40.720.10">
    <property type="entry name" value="Alkaline Phosphatase, subunit A"/>
    <property type="match status" value="1"/>
</dbReference>
<keyword evidence="5" id="KW-0106">Calcium</keyword>
<keyword evidence="8" id="KW-1185">Reference proteome</keyword>
<feature type="chain" id="PRO_5028259956" evidence="6">
    <location>
        <begin position="32"/>
        <end position="283"/>
    </location>
</feature>
<dbReference type="Pfam" id="PF00884">
    <property type="entry name" value="Sulfatase"/>
    <property type="match status" value="1"/>
</dbReference>
<reference evidence="9" key="1">
    <citation type="submission" date="2025-08" db="UniProtKB">
        <authorList>
            <consortium name="RefSeq"/>
        </authorList>
    </citation>
    <scope>IDENTIFICATION</scope>
    <source>
        <tissue evidence="9">Blood</tissue>
    </source>
</reference>
<evidence type="ECO:0000313" key="9">
    <source>
        <dbReference type="RefSeq" id="XP_010839531.1"/>
    </source>
</evidence>
<evidence type="ECO:0000256" key="4">
    <source>
        <dbReference type="ARBA" id="ARBA00022801"/>
    </source>
</evidence>
<keyword evidence="4" id="KW-0378">Hydrolase</keyword>
<dbReference type="Pfam" id="PF14707">
    <property type="entry name" value="Sulfatase_C"/>
    <property type="match status" value="1"/>
</dbReference>
<dbReference type="InterPro" id="IPR050738">
    <property type="entry name" value="Sulfatase"/>
</dbReference>
<feature type="domain" description="Sulfatase N-terminal" evidence="7">
    <location>
        <begin position="9"/>
        <end position="94"/>
    </location>
</feature>
<accession>A0A6P3HBF8</accession>
<keyword evidence="3" id="KW-0479">Metal-binding</keyword>
<dbReference type="PANTHER" id="PTHR42693">
    <property type="entry name" value="ARYLSULFATASE FAMILY MEMBER"/>
    <property type="match status" value="1"/>
</dbReference>
<evidence type="ECO:0000256" key="5">
    <source>
        <dbReference type="ARBA" id="ARBA00022837"/>
    </source>
</evidence>
<dbReference type="GO" id="GO:0005783">
    <property type="term" value="C:endoplasmic reticulum"/>
    <property type="evidence" value="ECO:0007669"/>
    <property type="project" value="UniProtKB-ARBA"/>
</dbReference>
<dbReference type="InterPro" id="IPR017850">
    <property type="entry name" value="Alkaline_phosphatase_core_sf"/>
</dbReference>
<dbReference type="FunFam" id="3.30.1120.10:FF:000001">
    <property type="entry name" value="Arylsulfatase E"/>
    <property type="match status" value="1"/>
</dbReference>
<evidence type="ECO:0000313" key="8">
    <source>
        <dbReference type="Proteomes" id="UP000515208"/>
    </source>
</evidence>
<comment type="similarity">
    <text evidence="2">Belongs to the sulfatase family.</text>
</comment>
<dbReference type="InterPro" id="IPR000917">
    <property type="entry name" value="Sulfatase_N"/>
</dbReference>
<dbReference type="RefSeq" id="XP_010839531.1">
    <property type="nucleotide sequence ID" value="XM_010841229.1"/>
</dbReference>
<dbReference type="AlphaFoldDB" id="A0A6P3HBF8"/>
<evidence type="ECO:0000256" key="2">
    <source>
        <dbReference type="ARBA" id="ARBA00008779"/>
    </source>
</evidence>
<feature type="signal peptide" evidence="6">
    <location>
        <begin position="1"/>
        <end position="31"/>
    </location>
</feature>
<evidence type="ECO:0000256" key="6">
    <source>
        <dbReference type="SAM" id="SignalP"/>
    </source>
</evidence>
<dbReference type="Proteomes" id="UP000515208">
    <property type="component" value="Unplaced"/>
</dbReference>
<evidence type="ECO:0000256" key="1">
    <source>
        <dbReference type="ARBA" id="ARBA00001913"/>
    </source>
</evidence>
<dbReference type="PANTHER" id="PTHR42693:SF5">
    <property type="entry name" value="ARYLSULFATASE D"/>
    <property type="match status" value="1"/>
</dbReference>
<sequence>PKDVFSSFRNKQGPFLLFVSLLHVHIPLVTTERFLGKSRHGLYGDNVEEMDWLVGEILNAVEEHGLKNTTLTYFTSDHGGHLEARDGHVQLGGWNGIYRGKARGHWGSRGKSLYTDTNKAFRVIDGRSLLPLLRGDAERSAHEFLFHYCGQYLHAARWHEKNSGRLWKVHYTTPHFHPEGAGACHGSNVCPCSGAGVTHHDPPLLFDLSGDPSEARPLSPDAGPVYREVVARVGRAVREHRRSVRPVPEQLSFQNVAWKPWLQPCCGPFPFCACSRDADPGET</sequence>
<dbReference type="CTD" id="414"/>
<evidence type="ECO:0000256" key="3">
    <source>
        <dbReference type="ARBA" id="ARBA00022723"/>
    </source>
</evidence>
<dbReference type="GO" id="GO:0004065">
    <property type="term" value="F:arylsulfatase activity"/>
    <property type="evidence" value="ECO:0007669"/>
    <property type="project" value="TreeGrafter"/>
</dbReference>
<dbReference type="GO" id="GO:0046872">
    <property type="term" value="F:metal ion binding"/>
    <property type="evidence" value="ECO:0007669"/>
    <property type="project" value="UniProtKB-KW"/>
</dbReference>
<proteinExistence type="inferred from homology"/>
<protein>
    <submittedName>
        <fullName evidence="9">Arylsulfatase D</fullName>
    </submittedName>
</protein>
<dbReference type="GeneID" id="104989524"/>
<keyword evidence="6" id="KW-0732">Signal</keyword>
<name>A0A6P3HBF8_BISBB</name>
<dbReference type="SUPFAM" id="SSF53649">
    <property type="entry name" value="Alkaline phosphatase-like"/>
    <property type="match status" value="1"/>
</dbReference>
<evidence type="ECO:0000259" key="7">
    <source>
        <dbReference type="Pfam" id="PF00884"/>
    </source>
</evidence>
<comment type="cofactor">
    <cofactor evidence="1">
        <name>Ca(2+)</name>
        <dbReference type="ChEBI" id="CHEBI:29108"/>
    </cofactor>
</comment>
<gene>
    <name evidence="9" type="primary">ARSD</name>
</gene>
<dbReference type="Gene3D" id="3.30.1120.10">
    <property type="match status" value="1"/>
</dbReference>
<feature type="non-terminal residue" evidence="9">
    <location>
        <position position="1"/>
    </location>
</feature>
<dbReference type="KEGG" id="bbis:104989524"/>